<evidence type="ECO:0000313" key="3">
    <source>
        <dbReference type="Proteomes" id="UP000215332"/>
    </source>
</evidence>
<proteinExistence type="predicted"/>
<evidence type="ECO:0000313" key="2">
    <source>
        <dbReference type="EMBL" id="SNV37790.1"/>
    </source>
</evidence>
<gene>
    <name evidence="2" type="ORF">SAMEA4412665_01581</name>
</gene>
<sequence>MIDRTGRPKVGGPVRVRRGEVPANFTGDDVQ</sequence>
<dbReference type="AlphaFoldDB" id="A0A239WUI9"/>
<accession>A0A239WUI9</accession>
<feature type="region of interest" description="Disordered" evidence="1">
    <location>
        <begin position="1"/>
        <end position="31"/>
    </location>
</feature>
<reference evidence="2 3" key="1">
    <citation type="submission" date="2017-06" db="EMBL/GenBank/DDBJ databases">
        <authorList>
            <consortium name="Pathogen Informatics"/>
        </authorList>
    </citation>
    <scope>NUCLEOTIDE SEQUENCE [LARGE SCALE GENOMIC DNA]</scope>
    <source>
        <strain evidence="2 3">NCTC11865</strain>
    </source>
</reference>
<name>A0A239WUI9_9ACTN</name>
<organism evidence="2 3">
    <name type="scientific">Cutibacterium granulosum</name>
    <dbReference type="NCBI Taxonomy" id="33011"/>
    <lineage>
        <taxon>Bacteria</taxon>
        <taxon>Bacillati</taxon>
        <taxon>Actinomycetota</taxon>
        <taxon>Actinomycetes</taxon>
        <taxon>Propionibacteriales</taxon>
        <taxon>Propionibacteriaceae</taxon>
        <taxon>Cutibacterium</taxon>
    </lineage>
</organism>
<evidence type="ECO:0000256" key="1">
    <source>
        <dbReference type="SAM" id="MobiDB-lite"/>
    </source>
</evidence>
<dbReference type="KEGG" id="cgrn:4412665_01581"/>
<protein>
    <submittedName>
        <fullName evidence="2">Uncharacterized protein</fullName>
    </submittedName>
</protein>
<dbReference type="EMBL" id="LT906441">
    <property type="protein sequence ID" value="SNV37790.1"/>
    <property type="molecule type" value="Genomic_DNA"/>
</dbReference>
<dbReference type="Proteomes" id="UP000215332">
    <property type="component" value="Chromosome 1"/>
</dbReference>